<dbReference type="AlphaFoldDB" id="A0A0L0NQ03"/>
<dbReference type="GO" id="GO:0000139">
    <property type="term" value="C:Golgi membrane"/>
    <property type="evidence" value="ECO:0007669"/>
    <property type="project" value="UniProtKB-SubCell"/>
</dbReference>
<feature type="region of interest" description="Disordered" evidence="5">
    <location>
        <begin position="325"/>
        <end position="420"/>
    </location>
</feature>
<dbReference type="InterPro" id="IPR007583">
    <property type="entry name" value="GRASP55_65"/>
</dbReference>
<evidence type="ECO:0000256" key="4">
    <source>
        <dbReference type="ARBA" id="ARBA00023136"/>
    </source>
</evidence>
<dbReference type="InterPro" id="IPR036034">
    <property type="entry name" value="PDZ_sf"/>
</dbReference>
<gene>
    <name evidence="7" type="ORF">QG37_07358</name>
</gene>
<evidence type="ECO:0000259" key="6">
    <source>
        <dbReference type="PROSITE" id="PS51865"/>
    </source>
</evidence>
<dbReference type="InterPro" id="IPR024958">
    <property type="entry name" value="GRASP_PDZ"/>
</dbReference>
<dbReference type="VEuPathDB" id="FungiDB:CJI96_0004485"/>
<dbReference type="Proteomes" id="UP000037122">
    <property type="component" value="Unassembled WGS sequence"/>
</dbReference>
<evidence type="ECO:0000313" key="7">
    <source>
        <dbReference type="EMBL" id="KND96231.1"/>
    </source>
</evidence>
<protein>
    <recommendedName>
        <fullName evidence="6">PDZ GRASP-type domain-containing protein</fullName>
    </recommendedName>
</protein>
<comment type="caution">
    <text evidence="7">The sequence shown here is derived from an EMBL/GenBank/DDBJ whole genome shotgun (WGS) entry which is preliminary data.</text>
</comment>
<feature type="compositionally biased region" description="Polar residues" evidence="5">
    <location>
        <begin position="325"/>
        <end position="343"/>
    </location>
</feature>
<dbReference type="PANTHER" id="PTHR12893">
    <property type="entry name" value="GOLGI REASSEMBLY STACKING PROTEIN GRASP"/>
    <property type="match status" value="1"/>
</dbReference>
<evidence type="ECO:0000256" key="1">
    <source>
        <dbReference type="ARBA" id="ARBA00004394"/>
    </source>
</evidence>
<keyword evidence="4" id="KW-0472">Membrane</keyword>
<dbReference type="VEuPathDB" id="FungiDB:CJJ07_001454"/>
<name>A0A0L0NQ03_CANAR</name>
<keyword evidence="2" id="KW-0677">Repeat</keyword>
<feature type="compositionally biased region" description="Pro residues" evidence="5">
    <location>
        <begin position="345"/>
        <end position="366"/>
    </location>
</feature>
<feature type="compositionally biased region" description="Pro residues" evidence="5">
    <location>
        <begin position="408"/>
        <end position="420"/>
    </location>
</feature>
<dbReference type="Gene3D" id="2.30.42.10">
    <property type="match status" value="2"/>
</dbReference>
<dbReference type="EMBL" id="LGST01000057">
    <property type="protein sequence ID" value="KND96231.1"/>
    <property type="molecule type" value="Genomic_DNA"/>
</dbReference>
<dbReference type="PANTHER" id="PTHR12893:SF0">
    <property type="entry name" value="GRASP65"/>
    <property type="match status" value="1"/>
</dbReference>
<evidence type="ECO:0000256" key="5">
    <source>
        <dbReference type="SAM" id="MobiDB-lite"/>
    </source>
</evidence>
<dbReference type="VEuPathDB" id="FungiDB:B9J08_004665"/>
<dbReference type="VEuPathDB" id="FungiDB:CJJ09_004678"/>
<sequence>MFSFARRLVDRLDGSNLLHHQSDDAYFKETLKINNNGFGLRVLKVIPHSRAHKLGLEAWFDYIVRINTNELPMKYPQQSGYGIKDDGALNYGSVSSEVGVIDWDVLAQELENIAHNNGPRTVEFDVWSAKGGVIRQIRIPLDEFHSELKADTGADEKAYLNNFQQIGLTVQSEHLKNATYVWRILNTHPNSPAFEAKLVPQSDYIIGCDSCFESDGNGKGLLSNGGERLLSQTILSYYNHHSALQQKDKIPIQLYVYNHDYDVLRPVTVHLSREWSKGTVKGILGCDVGYGWLHRIPGVVGKFDNMEPIDDLIFENDADYSYKLQQESTEQQHPRSLSQQSTEPKGPPPSLPTAQPLGPPLAPAPPKSARKKKHTNPSANIDLTSFMNEELDKSKASDVQFGEVAEATPPPPPPSKVSRS</sequence>
<dbReference type="VEuPathDB" id="FungiDB:CJI97_004787"/>
<proteinExistence type="predicted"/>
<evidence type="ECO:0000256" key="3">
    <source>
        <dbReference type="ARBA" id="ARBA00023034"/>
    </source>
</evidence>
<dbReference type="VEuPathDB" id="FungiDB:QG37_07358"/>
<evidence type="ECO:0000256" key="2">
    <source>
        <dbReference type="ARBA" id="ARBA00022737"/>
    </source>
</evidence>
<comment type="subcellular location">
    <subcellularLocation>
        <location evidence="1">Golgi apparatus membrane</location>
    </subcellularLocation>
</comment>
<organism evidence="7 8">
    <name type="scientific">Candidozyma auris</name>
    <name type="common">Yeast</name>
    <name type="synonym">Candida auris</name>
    <dbReference type="NCBI Taxonomy" id="498019"/>
    <lineage>
        <taxon>Eukaryota</taxon>
        <taxon>Fungi</taxon>
        <taxon>Dikarya</taxon>
        <taxon>Ascomycota</taxon>
        <taxon>Saccharomycotina</taxon>
        <taxon>Pichiomycetes</taxon>
        <taxon>Metschnikowiaceae</taxon>
        <taxon>Candidozyma</taxon>
    </lineage>
</organism>
<feature type="compositionally biased region" description="Polar residues" evidence="5">
    <location>
        <begin position="376"/>
        <end position="387"/>
    </location>
</feature>
<dbReference type="GO" id="GO:0007030">
    <property type="term" value="P:Golgi organization"/>
    <property type="evidence" value="ECO:0007669"/>
    <property type="project" value="TreeGrafter"/>
</dbReference>
<keyword evidence="3" id="KW-0333">Golgi apparatus</keyword>
<reference evidence="8" key="1">
    <citation type="journal article" date="2015" name="BMC Genomics">
        <title>Draft genome of a commonly misdiagnosed multidrug resistant pathogen Candida auris.</title>
        <authorList>
            <person name="Chatterjee S."/>
            <person name="Alampalli S.V."/>
            <person name="Nageshan R.K."/>
            <person name="Chettiar S.T."/>
            <person name="Joshi S."/>
            <person name="Tatu U.S."/>
        </authorList>
    </citation>
    <scope>NUCLEOTIDE SEQUENCE [LARGE SCALE GENOMIC DNA]</scope>
    <source>
        <strain evidence="8">6684</strain>
    </source>
</reference>
<accession>A0A0L0NQ03</accession>
<dbReference type="PROSITE" id="PS51865">
    <property type="entry name" value="PDZ_GRASP"/>
    <property type="match status" value="1"/>
</dbReference>
<dbReference type="Pfam" id="PF04495">
    <property type="entry name" value="GRASP55_65"/>
    <property type="match status" value="1"/>
</dbReference>
<feature type="domain" description="PDZ GRASP-type" evidence="6">
    <location>
        <begin position="180"/>
        <end position="293"/>
    </location>
</feature>
<evidence type="ECO:0000313" key="8">
    <source>
        <dbReference type="Proteomes" id="UP000037122"/>
    </source>
</evidence>